<dbReference type="OrthoDB" id="2663350at2"/>
<keyword evidence="1" id="KW-1133">Transmembrane helix</keyword>
<feature type="transmembrane region" description="Helical" evidence="1">
    <location>
        <begin position="163"/>
        <end position="183"/>
    </location>
</feature>
<sequence>MNHTAGILKMHYKDKWFWLFMPWIILLSSFFVNLVIAFFLQEPMYTGGLVSIFIYMFVIGIIILVQTFPFALGLSLRRTDYFFGTSLMAVITSAVFSLLLFLLSVVETKITPGWGVQLHYFQMPYLNDGTVLEQLWIYFVIMLHMFYWGFIISSIFRRFGRNGLFIFAAVMFILYSIAGLLMTYYHWWVDLFSWFASHTAFELALWTMPLTILYALLSFWMLRKSTV</sequence>
<organism evidence="2 3">
    <name type="scientific">Paenibacillus etheri</name>
    <dbReference type="NCBI Taxonomy" id="1306852"/>
    <lineage>
        <taxon>Bacteria</taxon>
        <taxon>Bacillati</taxon>
        <taxon>Bacillota</taxon>
        <taxon>Bacilli</taxon>
        <taxon>Bacillales</taxon>
        <taxon>Paenibacillaceae</taxon>
        <taxon>Paenibacillus</taxon>
    </lineage>
</organism>
<feature type="transmembrane region" description="Helical" evidence="1">
    <location>
        <begin position="203"/>
        <end position="222"/>
    </location>
</feature>
<proteinExistence type="predicted"/>
<accession>A0A0W1AW15</accession>
<keyword evidence="1" id="KW-0812">Transmembrane</keyword>
<reference evidence="2 3" key="1">
    <citation type="journal article" date="2015" name="Int. Biodeterior. Biodegradation">
        <title>Physiological and genetic screening methods for the isolation of methyl tert-butyl ether-degrading bacteria for bioremediation purposes.</title>
        <authorList>
            <person name="Guisado I.M."/>
            <person name="Purswani J."/>
            <person name="Gonzalez Lopez J."/>
            <person name="Pozo C."/>
        </authorList>
    </citation>
    <scope>NUCLEOTIDE SEQUENCE [LARGE SCALE GENOMIC DNA]</scope>
    <source>
        <strain evidence="2 3">SH7</strain>
    </source>
</reference>
<protein>
    <submittedName>
        <fullName evidence="2">Uncharacterized protein</fullName>
    </submittedName>
</protein>
<feature type="transmembrane region" description="Helical" evidence="1">
    <location>
        <begin position="52"/>
        <end position="74"/>
    </location>
</feature>
<name>A0A0W1AW15_9BACL</name>
<evidence type="ECO:0000313" key="2">
    <source>
        <dbReference type="EMBL" id="KTD85476.1"/>
    </source>
</evidence>
<dbReference type="EMBL" id="LCZJ02000026">
    <property type="protein sequence ID" value="KTD85476.1"/>
    <property type="molecule type" value="Genomic_DNA"/>
</dbReference>
<comment type="caution">
    <text evidence="2">The sequence shown here is derived from an EMBL/GenBank/DDBJ whole genome shotgun (WGS) entry which is preliminary data.</text>
</comment>
<dbReference type="RefSeq" id="WP_060624330.1">
    <property type="nucleotide sequence ID" value="NZ_LCZJ02000026.1"/>
</dbReference>
<feature type="transmembrane region" description="Helical" evidence="1">
    <location>
        <begin position="135"/>
        <end position="156"/>
    </location>
</feature>
<keyword evidence="3" id="KW-1185">Reference proteome</keyword>
<feature type="transmembrane region" description="Helical" evidence="1">
    <location>
        <begin position="16"/>
        <end position="40"/>
    </location>
</feature>
<feature type="transmembrane region" description="Helical" evidence="1">
    <location>
        <begin position="81"/>
        <end position="106"/>
    </location>
</feature>
<gene>
    <name evidence="2" type="ORF">UQ64_18380</name>
</gene>
<evidence type="ECO:0000313" key="3">
    <source>
        <dbReference type="Proteomes" id="UP000054709"/>
    </source>
</evidence>
<dbReference type="AlphaFoldDB" id="A0A0W1AW15"/>
<keyword evidence="1" id="KW-0472">Membrane</keyword>
<dbReference type="Proteomes" id="UP000054709">
    <property type="component" value="Unassembled WGS sequence"/>
</dbReference>
<evidence type="ECO:0000256" key="1">
    <source>
        <dbReference type="SAM" id="Phobius"/>
    </source>
</evidence>